<gene>
    <name evidence="2" type="primary">NLRC3</name>
    <name evidence="2" type="ORF">SNEC2469_LOCUS21862</name>
</gene>
<feature type="non-terminal residue" evidence="2">
    <location>
        <position position="1"/>
    </location>
</feature>
<organism evidence="2 3">
    <name type="scientific">Symbiodinium necroappetens</name>
    <dbReference type="NCBI Taxonomy" id="1628268"/>
    <lineage>
        <taxon>Eukaryota</taxon>
        <taxon>Sar</taxon>
        <taxon>Alveolata</taxon>
        <taxon>Dinophyceae</taxon>
        <taxon>Suessiales</taxon>
        <taxon>Symbiodiniaceae</taxon>
        <taxon>Symbiodinium</taxon>
    </lineage>
</organism>
<accession>A0A812XTL2</accession>
<dbReference type="OrthoDB" id="444633at2759"/>
<name>A0A812XTL2_9DINO</name>
<keyword evidence="3" id="KW-1185">Reference proteome</keyword>
<feature type="region of interest" description="Disordered" evidence="1">
    <location>
        <begin position="96"/>
        <end position="147"/>
    </location>
</feature>
<dbReference type="Proteomes" id="UP000601435">
    <property type="component" value="Unassembled WGS sequence"/>
</dbReference>
<evidence type="ECO:0000313" key="3">
    <source>
        <dbReference type="Proteomes" id="UP000601435"/>
    </source>
</evidence>
<sequence>ELARRELGAWQQSGHAPLPVVRLYFVGQGRAGKTTTLRRLKGEQPRADEISTFGVDIWAGEAGKDLNCTWKESKTLLYDHTAVQCLRKDRKLKTEPVTKKKSLGTGPTIKRSKTMKTPGNRSILEDSEKHREMPPAPATPSIPGALPPCDDEADQKDYAVKGDDQNMTATKKGVGFEDSSSAREQAPTIEFRDEATSSFCGSTYDASSSFCGSAYEEEPEPELPKDKGEALVARPIGDWLVKKVADAAKNSAEEDPALQPRLQCWDLPGQEEYALCNLLYFQKCGIYVAFCDTSLDIEEAWHHLKFWLWAVALYAVDAKLGSDGAPPVLVVGTKWSQSHETFNADKINRRIDDLLLQLPRLRQ</sequence>
<dbReference type="EMBL" id="CAJNJA010039067">
    <property type="protein sequence ID" value="CAE7753187.1"/>
    <property type="molecule type" value="Genomic_DNA"/>
</dbReference>
<protein>
    <submittedName>
        <fullName evidence="2">NLRC3 protein</fullName>
    </submittedName>
</protein>
<evidence type="ECO:0000256" key="1">
    <source>
        <dbReference type="SAM" id="MobiDB-lite"/>
    </source>
</evidence>
<dbReference type="SUPFAM" id="SSF52540">
    <property type="entry name" value="P-loop containing nucleoside triphosphate hydrolases"/>
    <property type="match status" value="1"/>
</dbReference>
<dbReference type="Gene3D" id="3.40.50.300">
    <property type="entry name" value="P-loop containing nucleotide triphosphate hydrolases"/>
    <property type="match status" value="1"/>
</dbReference>
<comment type="caution">
    <text evidence="2">The sequence shown here is derived from an EMBL/GenBank/DDBJ whole genome shotgun (WGS) entry which is preliminary data.</text>
</comment>
<feature type="compositionally biased region" description="Basic and acidic residues" evidence="1">
    <location>
        <begin position="123"/>
        <end position="133"/>
    </location>
</feature>
<reference evidence="2" key="1">
    <citation type="submission" date="2021-02" db="EMBL/GenBank/DDBJ databases">
        <authorList>
            <person name="Dougan E. K."/>
            <person name="Rhodes N."/>
            <person name="Thang M."/>
            <person name="Chan C."/>
        </authorList>
    </citation>
    <scope>NUCLEOTIDE SEQUENCE</scope>
</reference>
<evidence type="ECO:0000313" key="2">
    <source>
        <dbReference type="EMBL" id="CAE7753187.1"/>
    </source>
</evidence>
<dbReference type="AlphaFoldDB" id="A0A812XTL2"/>
<proteinExistence type="predicted"/>
<dbReference type="InterPro" id="IPR027417">
    <property type="entry name" value="P-loop_NTPase"/>
</dbReference>